<organism evidence="1 2">
    <name type="scientific">Arthrobotrys musiformis</name>
    <dbReference type="NCBI Taxonomy" id="47236"/>
    <lineage>
        <taxon>Eukaryota</taxon>
        <taxon>Fungi</taxon>
        <taxon>Dikarya</taxon>
        <taxon>Ascomycota</taxon>
        <taxon>Pezizomycotina</taxon>
        <taxon>Orbiliomycetes</taxon>
        <taxon>Orbiliales</taxon>
        <taxon>Orbiliaceae</taxon>
        <taxon>Arthrobotrys</taxon>
    </lineage>
</organism>
<comment type="caution">
    <text evidence="1">The sequence shown here is derived from an EMBL/GenBank/DDBJ whole genome shotgun (WGS) entry which is preliminary data.</text>
</comment>
<dbReference type="AlphaFoldDB" id="A0AAV9VYR0"/>
<accession>A0AAV9VYR0</accession>
<evidence type="ECO:0000313" key="1">
    <source>
        <dbReference type="EMBL" id="KAK6498355.1"/>
    </source>
</evidence>
<sequence length="81" mass="8980">MPPPSVSRLPQPLTTQFRRWAMDMVPSNFPCSKMRRRVDGNQNPCPDSGILVGGNELTLGRKYAVKRQDAKTMASAGSTHH</sequence>
<gene>
    <name evidence="1" type="ORF">TWF481_010946</name>
</gene>
<keyword evidence="2" id="KW-1185">Reference proteome</keyword>
<name>A0AAV9VYR0_9PEZI</name>
<reference evidence="1 2" key="1">
    <citation type="submission" date="2023-08" db="EMBL/GenBank/DDBJ databases">
        <authorList>
            <person name="Palmer J.M."/>
        </authorList>
    </citation>
    <scope>NUCLEOTIDE SEQUENCE [LARGE SCALE GENOMIC DNA]</scope>
    <source>
        <strain evidence="1 2">TWF481</strain>
    </source>
</reference>
<proteinExistence type="predicted"/>
<dbReference type="EMBL" id="JAVHJL010000008">
    <property type="protein sequence ID" value="KAK6498355.1"/>
    <property type="molecule type" value="Genomic_DNA"/>
</dbReference>
<protein>
    <submittedName>
        <fullName evidence="1">Uncharacterized protein</fullName>
    </submittedName>
</protein>
<dbReference type="Proteomes" id="UP001370758">
    <property type="component" value="Unassembled WGS sequence"/>
</dbReference>
<evidence type="ECO:0000313" key="2">
    <source>
        <dbReference type="Proteomes" id="UP001370758"/>
    </source>
</evidence>